<proteinExistence type="predicted"/>
<gene>
    <name evidence="1" type="ORF">D2917_07895</name>
</gene>
<protein>
    <submittedName>
        <fullName evidence="1">DUF4238 domain-containing protein</fullName>
    </submittedName>
</protein>
<organism evidence="1 2">
    <name type="scientific">Cupriavidus oxalaticus</name>
    <dbReference type="NCBI Taxonomy" id="96344"/>
    <lineage>
        <taxon>Bacteria</taxon>
        <taxon>Pseudomonadati</taxon>
        <taxon>Pseudomonadota</taxon>
        <taxon>Betaproteobacteria</taxon>
        <taxon>Burkholderiales</taxon>
        <taxon>Burkholderiaceae</taxon>
        <taxon>Cupriavidus</taxon>
    </lineage>
</organism>
<sequence length="285" mass="32802">MLSANKQNPPGRHHFLPQFFIRRFSQSDDETVYVYNKLRDHLGTIPQPPGKICHESHLYSLETLGQRHPLIEKTFSFFEKQWADTFRMLDASEFEANVLLADGNGEKIVRFFYACQFWRSPKRKELASRSAETLLSLYDALGKAEHLIAPIERKELKRFVKLKASANNMKIIQNFLFPIMTYMTPAANGAKFRVVEKPKDYDMDLLCADVGIVGETIEEVFSSEGVKLFPLSRQRLLVLSQDPVSVTADEVDRFQRSLIESAAQHVFCATKDGLARHINRLRYEL</sequence>
<name>A0A5P3VD38_9BURK</name>
<dbReference type="Proteomes" id="UP000325743">
    <property type="component" value="Chromosome 1"/>
</dbReference>
<evidence type="ECO:0000313" key="1">
    <source>
        <dbReference type="EMBL" id="QEZ44160.1"/>
    </source>
</evidence>
<dbReference type="AlphaFoldDB" id="A0A5P3VD38"/>
<dbReference type="EMBL" id="CP032518">
    <property type="protein sequence ID" value="QEZ44160.1"/>
    <property type="molecule type" value="Genomic_DNA"/>
</dbReference>
<accession>A0A5P3VD38</accession>
<dbReference type="InterPro" id="IPR025332">
    <property type="entry name" value="DUF4238"/>
</dbReference>
<reference evidence="1 2" key="1">
    <citation type="submission" date="2018-09" db="EMBL/GenBank/DDBJ databases">
        <title>Complete genome sequence of Cupriavidus oxalaticus T2, a bacterium capable of phenol tolerance and degradation.</title>
        <authorList>
            <person name="Yan J."/>
        </authorList>
    </citation>
    <scope>NUCLEOTIDE SEQUENCE [LARGE SCALE GENOMIC DNA]</scope>
    <source>
        <strain evidence="1 2">T2</strain>
    </source>
</reference>
<evidence type="ECO:0000313" key="2">
    <source>
        <dbReference type="Proteomes" id="UP000325743"/>
    </source>
</evidence>
<dbReference type="Pfam" id="PF14022">
    <property type="entry name" value="DUF4238"/>
    <property type="match status" value="1"/>
</dbReference>